<accession>A0A7W4WAI2</accession>
<feature type="domain" description="SEFIR" evidence="1">
    <location>
        <begin position="1"/>
        <end position="42"/>
    </location>
</feature>
<sequence length="155" mass="17662">MKQIDNNKIIPIIRENSEIKLPTFLSSKLYIDFSKDEDVEYSLDELLRTLLDSPLFEKPPIGENPFKPFQGAKPDRVADGVKEVMQAIAKAFERNPDERIFLRSIVAQTGMHRLTLDRYLLTAQGDGLIDKDVLGRFGVTEKGIEYLISHNIINT</sequence>
<dbReference type="InterPro" id="IPR013568">
    <property type="entry name" value="SEFIR_dom"/>
</dbReference>
<evidence type="ECO:0000313" key="2">
    <source>
        <dbReference type="EMBL" id="MBB3060691.1"/>
    </source>
</evidence>
<dbReference type="EMBL" id="JACHWZ010000006">
    <property type="protein sequence ID" value="MBB3060691.1"/>
    <property type="molecule type" value="Genomic_DNA"/>
</dbReference>
<proteinExistence type="predicted"/>
<evidence type="ECO:0000259" key="1">
    <source>
        <dbReference type="PROSITE" id="PS51534"/>
    </source>
</evidence>
<gene>
    <name evidence="2" type="ORF">FHS09_001511</name>
</gene>
<keyword evidence="3" id="KW-1185">Reference proteome</keyword>
<evidence type="ECO:0000313" key="3">
    <source>
        <dbReference type="Proteomes" id="UP000535937"/>
    </source>
</evidence>
<comment type="caution">
    <text evidence="2">The sequence shown here is derived from an EMBL/GenBank/DDBJ whole genome shotgun (WGS) entry which is preliminary data.</text>
</comment>
<dbReference type="Proteomes" id="UP000535937">
    <property type="component" value="Unassembled WGS sequence"/>
</dbReference>
<dbReference type="RefSeq" id="WP_183458331.1">
    <property type="nucleotide sequence ID" value="NZ_JACHWZ010000006.1"/>
</dbReference>
<reference evidence="2 3" key="1">
    <citation type="submission" date="2020-08" db="EMBL/GenBank/DDBJ databases">
        <title>Genomic Encyclopedia of Type Strains, Phase III (KMG-III): the genomes of soil and plant-associated and newly described type strains.</title>
        <authorList>
            <person name="Whitman W."/>
        </authorList>
    </citation>
    <scope>NUCLEOTIDE SEQUENCE [LARGE SCALE GENOMIC DNA]</scope>
    <source>
        <strain evidence="2 3">CECT 8799</strain>
    </source>
</reference>
<dbReference type="PROSITE" id="PS51534">
    <property type="entry name" value="SEFIR"/>
    <property type="match status" value="1"/>
</dbReference>
<name>A0A7W4WAI2_9GAMM</name>
<organism evidence="2 3">
    <name type="scientific">Microbulbifer rhizosphaerae</name>
    <dbReference type="NCBI Taxonomy" id="1562603"/>
    <lineage>
        <taxon>Bacteria</taxon>
        <taxon>Pseudomonadati</taxon>
        <taxon>Pseudomonadota</taxon>
        <taxon>Gammaproteobacteria</taxon>
        <taxon>Cellvibrionales</taxon>
        <taxon>Microbulbiferaceae</taxon>
        <taxon>Microbulbifer</taxon>
    </lineage>
</organism>
<dbReference type="AlphaFoldDB" id="A0A7W4WAI2"/>
<protein>
    <recommendedName>
        <fullName evidence="1">SEFIR domain-containing protein</fullName>
    </recommendedName>
</protein>